<protein>
    <submittedName>
        <fullName evidence="1">43257_t:CDS:1</fullName>
    </submittedName>
</protein>
<name>A0ABN7XBZ2_GIGMA</name>
<dbReference type="EMBL" id="CAJVQB010116043">
    <property type="protein sequence ID" value="CAG8852783.1"/>
    <property type="molecule type" value="Genomic_DNA"/>
</dbReference>
<keyword evidence="2" id="KW-1185">Reference proteome</keyword>
<sequence>RGLEDVQIDFKPENKKKNLFKEFLLMNIVDIQPDIINEVWDNMACLIIQVANIAIPKKKVLNSLANRRKKLGKTTNLAKYSTILRKIIRNLTNL</sequence>
<feature type="non-terminal residue" evidence="1">
    <location>
        <position position="1"/>
    </location>
</feature>
<evidence type="ECO:0000313" key="2">
    <source>
        <dbReference type="Proteomes" id="UP000789901"/>
    </source>
</evidence>
<evidence type="ECO:0000313" key="1">
    <source>
        <dbReference type="EMBL" id="CAG8852783.1"/>
    </source>
</evidence>
<dbReference type="Proteomes" id="UP000789901">
    <property type="component" value="Unassembled WGS sequence"/>
</dbReference>
<organism evidence="1 2">
    <name type="scientific">Gigaspora margarita</name>
    <dbReference type="NCBI Taxonomy" id="4874"/>
    <lineage>
        <taxon>Eukaryota</taxon>
        <taxon>Fungi</taxon>
        <taxon>Fungi incertae sedis</taxon>
        <taxon>Mucoromycota</taxon>
        <taxon>Glomeromycotina</taxon>
        <taxon>Glomeromycetes</taxon>
        <taxon>Diversisporales</taxon>
        <taxon>Gigasporaceae</taxon>
        <taxon>Gigaspora</taxon>
    </lineage>
</organism>
<gene>
    <name evidence="1" type="ORF">GMARGA_LOCUS41604</name>
</gene>
<comment type="caution">
    <text evidence="1">The sequence shown here is derived from an EMBL/GenBank/DDBJ whole genome shotgun (WGS) entry which is preliminary data.</text>
</comment>
<accession>A0ABN7XBZ2</accession>
<proteinExistence type="predicted"/>
<reference evidence="1 2" key="1">
    <citation type="submission" date="2021-06" db="EMBL/GenBank/DDBJ databases">
        <authorList>
            <person name="Kallberg Y."/>
            <person name="Tangrot J."/>
            <person name="Rosling A."/>
        </authorList>
    </citation>
    <scope>NUCLEOTIDE SEQUENCE [LARGE SCALE GENOMIC DNA]</scope>
    <source>
        <strain evidence="1 2">120-4 pot B 10/14</strain>
    </source>
</reference>